<evidence type="ECO:0000313" key="1">
    <source>
        <dbReference type="EMBL" id="AAB39620.1"/>
    </source>
</evidence>
<dbReference type="AlphaFoldDB" id="P97600"/>
<protein>
    <submittedName>
        <fullName evidence="1">Stearyl-CoA desaturase 2</fullName>
    </submittedName>
</protein>
<sequence>GRRSEMPWTLQKRFCAATQKPGCVKIGCTG</sequence>
<proteinExistence type="evidence at transcript level"/>
<reference evidence="1" key="1">
    <citation type="submission" date="1996-08" db="EMBL/GenBank/DDBJ databases">
        <title>Gene expression changes associated with chemically induced rat mammary carcinogenesis.</title>
        <authorList>
            <person name="Lu J.X."/>
        </authorList>
    </citation>
    <scope>NUCLEOTIDE SEQUENCE</scope>
    <source>
        <strain evidence="1">Sprague-Dawley</strain>
    </source>
</reference>
<dbReference type="EMBL" id="U67995">
    <property type="protein sequence ID" value="AAB39620.1"/>
    <property type="molecule type" value="mRNA"/>
</dbReference>
<feature type="non-terminal residue" evidence="1">
    <location>
        <position position="1"/>
    </location>
</feature>
<organism evidence="1">
    <name type="scientific">Rattus norvegicus</name>
    <name type="common">Rat</name>
    <dbReference type="NCBI Taxonomy" id="10116"/>
    <lineage>
        <taxon>Eukaryota</taxon>
        <taxon>Metazoa</taxon>
        <taxon>Chordata</taxon>
        <taxon>Craniata</taxon>
        <taxon>Vertebrata</taxon>
        <taxon>Euteleostomi</taxon>
        <taxon>Mammalia</taxon>
        <taxon>Eutheria</taxon>
        <taxon>Euarchontoglires</taxon>
        <taxon>Glires</taxon>
        <taxon>Rodentia</taxon>
        <taxon>Myomorpha</taxon>
        <taxon>Muroidea</taxon>
        <taxon>Muridae</taxon>
        <taxon>Murinae</taxon>
        <taxon>Rattus</taxon>
    </lineage>
</organism>
<accession>P97600</accession>
<name>P97600_RAT</name>